<dbReference type="EMBL" id="WXEW01000003">
    <property type="protein sequence ID" value="NAS22480.1"/>
    <property type="molecule type" value="Genomic_DNA"/>
</dbReference>
<sequence>MGADLSRQARTLRLFAAALRGKAVQCELAANMVETAAGFQAIRRVCAAADLAEIVAHPDLAYLDLQTRGFYDHG</sequence>
<evidence type="ECO:0000313" key="2">
    <source>
        <dbReference type="Proteomes" id="UP000479526"/>
    </source>
</evidence>
<proteinExistence type="predicted"/>
<dbReference type="AlphaFoldDB" id="A0A7C9J341"/>
<comment type="caution">
    <text evidence="1">The sequence shown here is derived from an EMBL/GenBank/DDBJ whole genome shotgun (WGS) entry which is preliminary data.</text>
</comment>
<keyword evidence="2" id="KW-1185">Reference proteome</keyword>
<protein>
    <submittedName>
        <fullName evidence="1">Uncharacterized protein</fullName>
    </submittedName>
</protein>
<accession>A0A7C9J341</accession>
<organism evidence="1 2">
    <name type="scientific">Herbidospora solisilvae</name>
    <dbReference type="NCBI Taxonomy" id="2696284"/>
    <lineage>
        <taxon>Bacteria</taxon>
        <taxon>Bacillati</taxon>
        <taxon>Actinomycetota</taxon>
        <taxon>Actinomycetes</taxon>
        <taxon>Streptosporangiales</taxon>
        <taxon>Streptosporangiaceae</taxon>
        <taxon>Herbidospora</taxon>
    </lineage>
</organism>
<gene>
    <name evidence="1" type="ORF">GT755_12385</name>
</gene>
<name>A0A7C9J341_9ACTN</name>
<reference evidence="1 2" key="1">
    <citation type="submission" date="2020-01" db="EMBL/GenBank/DDBJ databases">
        <title>Herbidospora sp. NEAU-GS84 nov., a novel actinomycete isolated from soil.</title>
        <authorList>
            <person name="Han L."/>
        </authorList>
    </citation>
    <scope>NUCLEOTIDE SEQUENCE [LARGE SCALE GENOMIC DNA]</scope>
    <source>
        <strain evidence="1 2">NEAU-GS84</strain>
    </source>
</reference>
<dbReference type="RefSeq" id="WP_161479843.1">
    <property type="nucleotide sequence ID" value="NZ_WXEW01000003.1"/>
</dbReference>
<evidence type="ECO:0000313" key="1">
    <source>
        <dbReference type="EMBL" id="NAS22480.1"/>
    </source>
</evidence>
<dbReference type="Proteomes" id="UP000479526">
    <property type="component" value="Unassembled WGS sequence"/>
</dbReference>